<organism evidence="1 2">
    <name type="scientific">Fusarium oxysporum</name>
    <name type="common">Fusarium vascular wilt</name>
    <dbReference type="NCBI Taxonomy" id="5507"/>
    <lineage>
        <taxon>Eukaryota</taxon>
        <taxon>Fungi</taxon>
        <taxon>Dikarya</taxon>
        <taxon>Ascomycota</taxon>
        <taxon>Pezizomycotina</taxon>
        <taxon>Sordariomycetes</taxon>
        <taxon>Hypocreomycetidae</taxon>
        <taxon>Hypocreales</taxon>
        <taxon>Nectriaceae</taxon>
        <taxon>Fusarium</taxon>
        <taxon>Fusarium oxysporum species complex</taxon>
    </lineage>
</organism>
<dbReference type="Proteomes" id="UP000285860">
    <property type="component" value="Unassembled WGS sequence"/>
</dbReference>
<dbReference type="AlphaFoldDB" id="A0A420PIZ5"/>
<evidence type="ECO:0000313" key="2">
    <source>
        <dbReference type="Proteomes" id="UP000285860"/>
    </source>
</evidence>
<name>A0A420PIZ5_FUSOX</name>
<reference evidence="1 2" key="1">
    <citation type="journal article" date="2018" name="Sci. Rep.">
        <title>Characterisation of pathogen-specific regions and novel effector candidates in Fusarium oxysporum f. sp. cepae.</title>
        <authorList>
            <person name="Armitage A.D."/>
            <person name="Taylor A."/>
            <person name="Sobczyk M.K."/>
            <person name="Baxter L."/>
            <person name="Greenfield B.P."/>
            <person name="Bates H.J."/>
            <person name="Wilson F."/>
            <person name="Jackson A.C."/>
            <person name="Ott S."/>
            <person name="Harrison R.J."/>
            <person name="Clarkson J.P."/>
        </authorList>
    </citation>
    <scope>NUCLEOTIDE SEQUENCE [LARGE SCALE GENOMIC DNA]</scope>
    <source>
        <strain evidence="1 2">Fo_A28</strain>
    </source>
</reference>
<protein>
    <submittedName>
        <fullName evidence="1">Uncharacterized protein</fullName>
    </submittedName>
</protein>
<evidence type="ECO:0000313" key="1">
    <source>
        <dbReference type="EMBL" id="RKK92471.1"/>
    </source>
</evidence>
<proteinExistence type="predicted"/>
<gene>
    <name evidence="1" type="ORF">BFJ68_g15882</name>
</gene>
<sequence>MNSLLDMPFTQPVAYTFNLLKILASHSFSIPGESASTTRESRFRIS</sequence>
<dbReference type="EMBL" id="MRCY01000191">
    <property type="protein sequence ID" value="RKK92471.1"/>
    <property type="molecule type" value="Genomic_DNA"/>
</dbReference>
<accession>A0A420PIZ5</accession>
<comment type="caution">
    <text evidence="1">The sequence shown here is derived from an EMBL/GenBank/DDBJ whole genome shotgun (WGS) entry which is preliminary data.</text>
</comment>